<reference evidence="2" key="1">
    <citation type="journal article" date="2010" name="Genome Res.">
        <title>Population genomic sequencing of Coccidioides fungi reveals recent hybridization and transposon control.</title>
        <authorList>
            <person name="Neafsey D.E."/>
            <person name="Barker B.M."/>
            <person name="Sharpton T.J."/>
            <person name="Stajich J.E."/>
            <person name="Park D.J."/>
            <person name="Whiston E."/>
            <person name="Hung C.-Y."/>
            <person name="McMahan C."/>
            <person name="White J."/>
            <person name="Sykes S."/>
            <person name="Heiman D."/>
            <person name="Young S."/>
            <person name="Zeng Q."/>
            <person name="Abouelleil A."/>
            <person name="Aftuck L."/>
            <person name="Bessette D."/>
            <person name="Brown A."/>
            <person name="FitzGerald M."/>
            <person name="Lui A."/>
            <person name="Macdonald J.P."/>
            <person name="Priest M."/>
            <person name="Orbach M.J."/>
            <person name="Galgiani J.N."/>
            <person name="Kirkland T.N."/>
            <person name="Cole G.T."/>
            <person name="Birren B.W."/>
            <person name="Henn M.R."/>
            <person name="Taylor J.W."/>
            <person name="Rounsley S.D."/>
        </authorList>
    </citation>
    <scope>NUCLEOTIDE SEQUENCE [LARGE SCALE GENOMIC DNA]</scope>
    <source>
        <strain evidence="2">RMSCC 3703</strain>
    </source>
</reference>
<sequence>MEACELRCKMLESSSQRTTHSALDVGVETHCEHWFGAYRLRRGSWHRFTCNLRLLKQVPIVVCDMSVREFRPVANADDVPPTVVGIRCVGRFARVECGSPGGPPSGNLKRDWVFAHCSKFLELACFDKCENFRYRETPHQYISGR</sequence>
<gene>
    <name evidence="1" type="ORF">CISG_09222</name>
</gene>
<dbReference type="Proteomes" id="UP000054559">
    <property type="component" value="Unassembled WGS sequence"/>
</dbReference>
<dbReference type="AlphaFoldDB" id="A0A0J8R9A3"/>
<proteinExistence type="predicted"/>
<organism evidence="1 2">
    <name type="scientific">Coccidioides immitis RMSCC 3703</name>
    <dbReference type="NCBI Taxonomy" id="454286"/>
    <lineage>
        <taxon>Eukaryota</taxon>
        <taxon>Fungi</taxon>
        <taxon>Dikarya</taxon>
        <taxon>Ascomycota</taxon>
        <taxon>Pezizomycotina</taxon>
        <taxon>Eurotiomycetes</taxon>
        <taxon>Eurotiomycetidae</taxon>
        <taxon>Onygenales</taxon>
        <taxon>Onygenaceae</taxon>
        <taxon>Coccidioides</taxon>
    </lineage>
</organism>
<dbReference type="EMBL" id="DS268205">
    <property type="protein sequence ID" value="KMU81609.1"/>
    <property type="molecule type" value="Genomic_DNA"/>
</dbReference>
<protein>
    <submittedName>
        <fullName evidence="1">Uncharacterized protein</fullName>
    </submittedName>
</protein>
<name>A0A0J8R9A3_COCIT</name>
<evidence type="ECO:0000313" key="2">
    <source>
        <dbReference type="Proteomes" id="UP000054559"/>
    </source>
</evidence>
<accession>A0A0J8R9A3</accession>
<evidence type="ECO:0000313" key="1">
    <source>
        <dbReference type="EMBL" id="KMU81609.1"/>
    </source>
</evidence>